<dbReference type="Proteomes" id="UP000236333">
    <property type="component" value="Unassembled WGS sequence"/>
</dbReference>
<dbReference type="EMBL" id="PGGS01000788">
    <property type="protein sequence ID" value="PNH01812.1"/>
    <property type="molecule type" value="Genomic_DNA"/>
</dbReference>
<reference evidence="1 2" key="1">
    <citation type="journal article" date="2017" name="Mol. Biol. Evol.">
        <title>The 4-celled Tetrabaena socialis nuclear genome reveals the essential components for genetic control of cell number at the origin of multicellularity in the volvocine lineage.</title>
        <authorList>
            <person name="Featherston J."/>
            <person name="Arakaki Y."/>
            <person name="Hanschen E.R."/>
            <person name="Ferris P.J."/>
            <person name="Michod R.E."/>
            <person name="Olson B.J.S.C."/>
            <person name="Nozaki H."/>
            <person name="Durand P.M."/>
        </authorList>
    </citation>
    <scope>NUCLEOTIDE SEQUENCE [LARGE SCALE GENOMIC DNA]</scope>
    <source>
        <strain evidence="1 2">NIES-571</strain>
    </source>
</reference>
<evidence type="ECO:0000313" key="2">
    <source>
        <dbReference type="Proteomes" id="UP000236333"/>
    </source>
</evidence>
<protein>
    <recommendedName>
        <fullName evidence="3">PAS domain-containing protein</fullName>
    </recommendedName>
</protein>
<accession>A0A2J7ZNG8</accession>
<sequence>DCIFLGLLRPAPLDSRNLRAWVAPNGVVLCTDPQFSALTGLQGEDMVGKPFQTFCTDMAVVETMLEQCREASFEALVAGTIVHQLSLAHRYVPPVPVEIKVTQGGTDSQRIFVLNAHRTDDNTDGLMVVDTKGGISFATWDVAAMLGYPLKRFVKLKLDQLLPPPFASLHATKHL</sequence>
<dbReference type="AlphaFoldDB" id="A0A2J7ZNG8"/>
<evidence type="ECO:0000313" key="1">
    <source>
        <dbReference type="EMBL" id="PNH01812.1"/>
    </source>
</evidence>
<comment type="caution">
    <text evidence="1">The sequence shown here is derived from an EMBL/GenBank/DDBJ whole genome shotgun (WGS) entry which is preliminary data.</text>
</comment>
<evidence type="ECO:0008006" key="3">
    <source>
        <dbReference type="Google" id="ProtNLM"/>
    </source>
</evidence>
<name>A0A2J7ZNG8_9CHLO</name>
<dbReference type="OrthoDB" id="556907at2759"/>
<feature type="non-terminal residue" evidence="1">
    <location>
        <position position="175"/>
    </location>
</feature>
<keyword evidence="2" id="KW-1185">Reference proteome</keyword>
<gene>
    <name evidence="1" type="ORF">TSOC_012268</name>
</gene>
<feature type="non-terminal residue" evidence="1">
    <location>
        <position position="1"/>
    </location>
</feature>
<organism evidence="1 2">
    <name type="scientific">Tetrabaena socialis</name>
    <dbReference type="NCBI Taxonomy" id="47790"/>
    <lineage>
        <taxon>Eukaryota</taxon>
        <taxon>Viridiplantae</taxon>
        <taxon>Chlorophyta</taxon>
        <taxon>core chlorophytes</taxon>
        <taxon>Chlorophyceae</taxon>
        <taxon>CS clade</taxon>
        <taxon>Chlamydomonadales</taxon>
        <taxon>Tetrabaenaceae</taxon>
        <taxon>Tetrabaena</taxon>
    </lineage>
</organism>
<proteinExistence type="predicted"/>